<evidence type="ECO:0000256" key="2">
    <source>
        <dbReference type="ARBA" id="ARBA00022475"/>
    </source>
</evidence>
<dbReference type="Proteomes" id="UP000240243">
    <property type="component" value="Unassembled WGS sequence"/>
</dbReference>
<dbReference type="Pfam" id="PF07690">
    <property type="entry name" value="MFS_1"/>
    <property type="match status" value="1"/>
</dbReference>
<feature type="transmembrane region" description="Helical" evidence="6">
    <location>
        <begin position="267"/>
        <end position="285"/>
    </location>
</feature>
<evidence type="ECO:0000256" key="3">
    <source>
        <dbReference type="ARBA" id="ARBA00022692"/>
    </source>
</evidence>
<feature type="domain" description="Major facilitator superfamily (MFS) profile" evidence="7">
    <location>
        <begin position="4"/>
        <end position="380"/>
    </location>
</feature>
<comment type="subcellular location">
    <subcellularLocation>
        <location evidence="1">Cell membrane</location>
        <topology evidence="1">Multi-pass membrane protein</topology>
    </subcellularLocation>
</comment>
<feature type="transmembrane region" description="Helical" evidence="6">
    <location>
        <begin position="69"/>
        <end position="88"/>
    </location>
</feature>
<dbReference type="AlphaFoldDB" id="A0A2P7RCG2"/>
<accession>A0A2P7RCG2</accession>
<feature type="transmembrane region" description="Helical" evidence="6">
    <location>
        <begin position="354"/>
        <end position="375"/>
    </location>
</feature>
<dbReference type="InterPro" id="IPR050189">
    <property type="entry name" value="MFS_Efflux_Transporters"/>
</dbReference>
<dbReference type="EMBL" id="PXYG01000001">
    <property type="protein sequence ID" value="PSJ47928.1"/>
    <property type="molecule type" value="Genomic_DNA"/>
</dbReference>
<dbReference type="GO" id="GO:0005886">
    <property type="term" value="C:plasma membrane"/>
    <property type="evidence" value="ECO:0007669"/>
    <property type="project" value="UniProtKB-SubCell"/>
</dbReference>
<dbReference type="Gene3D" id="1.20.1250.20">
    <property type="entry name" value="MFS general substrate transporter like domains"/>
    <property type="match status" value="2"/>
</dbReference>
<evidence type="ECO:0000256" key="4">
    <source>
        <dbReference type="ARBA" id="ARBA00022989"/>
    </source>
</evidence>
<keyword evidence="2" id="KW-1003">Cell membrane</keyword>
<keyword evidence="9" id="KW-1185">Reference proteome</keyword>
<organism evidence="8 9">
    <name type="scientific">Zobellella endophytica</name>
    <dbReference type="NCBI Taxonomy" id="2116700"/>
    <lineage>
        <taxon>Bacteria</taxon>
        <taxon>Pseudomonadati</taxon>
        <taxon>Pseudomonadota</taxon>
        <taxon>Gammaproteobacteria</taxon>
        <taxon>Aeromonadales</taxon>
        <taxon>Aeromonadaceae</taxon>
        <taxon>Zobellella</taxon>
    </lineage>
</organism>
<dbReference type="CDD" id="cd17324">
    <property type="entry name" value="MFS_NepI_like"/>
    <property type="match status" value="1"/>
</dbReference>
<sequence>MNRALLALAFGGFGLGLTEFVMMGILPEVANNLGLSIARAGHFISAYALGVGVGAPLLILSLRRRPPRQILLGLMTLFTLANLLTAFADGYAAMVLSRFIAGLPHGAFFGVGAVVASRLAEPGKGAQAVAMILGGLAAANLIGVPLGTWLSQLLSWHYTFMLVGGWGLFTLAMTSLWLPRLAAQPDSGLRAQLAFLQSPIPWLLLLVTILGNSGLFAWFSYVSPLLVEFSGFSSHSLSGLMVIAGLGMCVGNLLSGRLADQFGPERTATLLLVGLTLSLLLVFALSQYKPLAVLLAFTTPALAFALSTPMQVLLIKHAPNGQMLGAAASQVAFNLGNAMGAYVGGMPVAHGLAFVYPSLIGAGFAIGGFLVMSYCNRRVRHWPAAAC</sequence>
<dbReference type="RefSeq" id="WP_106728339.1">
    <property type="nucleotide sequence ID" value="NZ_PXYG01000001.1"/>
</dbReference>
<feature type="transmembrane region" description="Helical" evidence="6">
    <location>
        <begin position="233"/>
        <end position="255"/>
    </location>
</feature>
<feature type="transmembrane region" description="Helical" evidence="6">
    <location>
        <begin position="291"/>
        <end position="315"/>
    </location>
</feature>
<comment type="caution">
    <text evidence="8">The sequence shown here is derived from an EMBL/GenBank/DDBJ whole genome shotgun (WGS) entry which is preliminary data.</text>
</comment>
<dbReference type="GO" id="GO:0022857">
    <property type="term" value="F:transmembrane transporter activity"/>
    <property type="evidence" value="ECO:0007669"/>
    <property type="project" value="InterPro"/>
</dbReference>
<keyword evidence="5 6" id="KW-0472">Membrane</keyword>
<evidence type="ECO:0000313" key="9">
    <source>
        <dbReference type="Proteomes" id="UP000240243"/>
    </source>
</evidence>
<dbReference type="PANTHER" id="PTHR43124">
    <property type="entry name" value="PURINE EFFLUX PUMP PBUE"/>
    <property type="match status" value="1"/>
</dbReference>
<evidence type="ECO:0000256" key="5">
    <source>
        <dbReference type="ARBA" id="ARBA00023136"/>
    </source>
</evidence>
<keyword evidence="3 6" id="KW-0812">Transmembrane</keyword>
<protein>
    <submittedName>
        <fullName evidence="8">MFS transporter</fullName>
    </submittedName>
</protein>
<feature type="transmembrane region" description="Helical" evidence="6">
    <location>
        <begin position="156"/>
        <end position="179"/>
    </location>
</feature>
<gene>
    <name evidence="8" type="ORF">C7H85_03735</name>
</gene>
<evidence type="ECO:0000256" key="1">
    <source>
        <dbReference type="ARBA" id="ARBA00004651"/>
    </source>
</evidence>
<dbReference type="PANTHER" id="PTHR43124:SF6">
    <property type="entry name" value="TRANSPORTER ARAJ-RELATED"/>
    <property type="match status" value="1"/>
</dbReference>
<name>A0A2P7RCG2_9GAMM</name>
<evidence type="ECO:0000313" key="8">
    <source>
        <dbReference type="EMBL" id="PSJ47928.1"/>
    </source>
</evidence>
<dbReference type="InterPro" id="IPR011701">
    <property type="entry name" value="MFS"/>
</dbReference>
<dbReference type="InterPro" id="IPR036259">
    <property type="entry name" value="MFS_trans_sf"/>
</dbReference>
<keyword evidence="4 6" id="KW-1133">Transmembrane helix</keyword>
<dbReference type="InterPro" id="IPR020846">
    <property type="entry name" value="MFS_dom"/>
</dbReference>
<evidence type="ECO:0000256" key="6">
    <source>
        <dbReference type="SAM" id="Phobius"/>
    </source>
</evidence>
<feature type="transmembrane region" description="Helical" evidence="6">
    <location>
        <begin position="327"/>
        <end position="348"/>
    </location>
</feature>
<dbReference type="OrthoDB" id="9788453at2"/>
<proteinExistence type="predicted"/>
<feature type="transmembrane region" description="Helical" evidence="6">
    <location>
        <begin position="94"/>
        <end position="116"/>
    </location>
</feature>
<feature type="transmembrane region" description="Helical" evidence="6">
    <location>
        <begin position="200"/>
        <end position="221"/>
    </location>
</feature>
<feature type="transmembrane region" description="Helical" evidence="6">
    <location>
        <begin position="128"/>
        <end position="150"/>
    </location>
</feature>
<dbReference type="PROSITE" id="PS50850">
    <property type="entry name" value="MFS"/>
    <property type="match status" value="1"/>
</dbReference>
<feature type="transmembrane region" description="Helical" evidence="6">
    <location>
        <begin position="44"/>
        <end position="62"/>
    </location>
</feature>
<reference evidence="8 9" key="1">
    <citation type="submission" date="2018-03" db="EMBL/GenBank/DDBJ databases">
        <title>The draft genome of Zobellella sp. 59N8.</title>
        <authorList>
            <person name="Liu L."/>
            <person name="Li L."/>
            <person name="Zhang X."/>
            <person name="Liang L."/>
            <person name="Wang T."/>
        </authorList>
    </citation>
    <scope>NUCLEOTIDE SEQUENCE [LARGE SCALE GENOMIC DNA]</scope>
    <source>
        <strain evidence="8 9">59N8</strain>
    </source>
</reference>
<dbReference type="SUPFAM" id="SSF103473">
    <property type="entry name" value="MFS general substrate transporter"/>
    <property type="match status" value="1"/>
</dbReference>
<evidence type="ECO:0000259" key="7">
    <source>
        <dbReference type="PROSITE" id="PS50850"/>
    </source>
</evidence>